<dbReference type="GO" id="GO:0003677">
    <property type="term" value="F:DNA binding"/>
    <property type="evidence" value="ECO:0007669"/>
    <property type="project" value="UniProtKB-KW"/>
</dbReference>
<dbReference type="GO" id="GO:0000160">
    <property type="term" value="P:phosphorelay signal transduction system"/>
    <property type="evidence" value="ECO:0007669"/>
    <property type="project" value="InterPro"/>
</dbReference>
<dbReference type="InterPro" id="IPR001789">
    <property type="entry name" value="Sig_transdc_resp-reg_receiver"/>
</dbReference>
<dbReference type="PANTHER" id="PTHR43214:SF24">
    <property type="entry name" value="TRANSCRIPTIONAL REGULATORY PROTEIN NARL-RELATED"/>
    <property type="match status" value="1"/>
</dbReference>
<evidence type="ECO:0000313" key="9">
    <source>
        <dbReference type="Proteomes" id="UP000320085"/>
    </source>
</evidence>
<accession>A0A543PPE2</accession>
<dbReference type="EMBL" id="VFQF01000002">
    <property type="protein sequence ID" value="TQN45946.1"/>
    <property type="molecule type" value="Genomic_DNA"/>
</dbReference>
<evidence type="ECO:0000259" key="6">
    <source>
        <dbReference type="PROSITE" id="PS50043"/>
    </source>
</evidence>
<dbReference type="Pfam" id="PF00196">
    <property type="entry name" value="GerE"/>
    <property type="match status" value="1"/>
</dbReference>
<keyword evidence="2" id="KW-0805">Transcription regulation</keyword>
<dbReference type="InterPro" id="IPR016032">
    <property type="entry name" value="Sig_transdc_resp-reg_C-effctor"/>
</dbReference>
<gene>
    <name evidence="8" type="ORF">FHX52_2651</name>
</gene>
<feature type="modified residue" description="4-aspartylphosphate" evidence="5">
    <location>
        <position position="62"/>
    </location>
</feature>
<dbReference type="OrthoDB" id="9808843at2"/>
<dbReference type="SMART" id="SM00421">
    <property type="entry name" value="HTH_LUXR"/>
    <property type="match status" value="1"/>
</dbReference>
<evidence type="ECO:0000256" key="5">
    <source>
        <dbReference type="PROSITE-ProRule" id="PRU00169"/>
    </source>
</evidence>
<dbReference type="PRINTS" id="PR00038">
    <property type="entry name" value="HTHLUXR"/>
</dbReference>
<dbReference type="InterPro" id="IPR011006">
    <property type="entry name" value="CheY-like_superfamily"/>
</dbReference>
<keyword evidence="3" id="KW-0238">DNA-binding</keyword>
<dbReference type="PANTHER" id="PTHR43214">
    <property type="entry name" value="TWO-COMPONENT RESPONSE REGULATOR"/>
    <property type="match status" value="1"/>
</dbReference>
<dbReference type="Gene3D" id="3.40.50.2300">
    <property type="match status" value="1"/>
</dbReference>
<dbReference type="InterPro" id="IPR000792">
    <property type="entry name" value="Tscrpt_reg_LuxR_C"/>
</dbReference>
<dbReference type="CDD" id="cd06170">
    <property type="entry name" value="LuxR_C_like"/>
    <property type="match status" value="1"/>
</dbReference>
<dbReference type="Pfam" id="PF00072">
    <property type="entry name" value="Response_reg"/>
    <property type="match status" value="1"/>
</dbReference>
<evidence type="ECO:0000256" key="2">
    <source>
        <dbReference type="ARBA" id="ARBA00023015"/>
    </source>
</evidence>
<protein>
    <submittedName>
        <fullName evidence="8">LuxR family two component transcriptional regulator</fullName>
    </submittedName>
</protein>
<evidence type="ECO:0000256" key="4">
    <source>
        <dbReference type="ARBA" id="ARBA00023163"/>
    </source>
</evidence>
<dbReference type="SMART" id="SM00448">
    <property type="entry name" value="REC"/>
    <property type="match status" value="1"/>
</dbReference>
<dbReference type="InterPro" id="IPR058245">
    <property type="entry name" value="NreC/VraR/RcsB-like_REC"/>
</dbReference>
<dbReference type="InterPro" id="IPR039420">
    <property type="entry name" value="WalR-like"/>
</dbReference>
<reference evidence="8 9" key="1">
    <citation type="submission" date="2019-06" db="EMBL/GenBank/DDBJ databases">
        <title>Sequencing the genomes of 1000 actinobacteria strains.</title>
        <authorList>
            <person name="Klenk H.-P."/>
        </authorList>
    </citation>
    <scope>NUCLEOTIDE SEQUENCE [LARGE SCALE GENOMIC DNA]</scope>
    <source>
        <strain evidence="8 9">DSM 21776</strain>
    </source>
</reference>
<organism evidence="8 9">
    <name type="scientific">Humibacillus xanthopallidus</name>
    <dbReference type="NCBI Taxonomy" id="412689"/>
    <lineage>
        <taxon>Bacteria</taxon>
        <taxon>Bacillati</taxon>
        <taxon>Actinomycetota</taxon>
        <taxon>Actinomycetes</taxon>
        <taxon>Micrococcales</taxon>
        <taxon>Intrasporangiaceae</taxon>
        <taxon>Humibacillus</taxon>
    </lineage>
</organism>
<sequence>MTGAPGEKVVRVVLVDDHPVVRAGLRALLGSQADLAVVGEAGDLAAAEQVVRAERPDVVLMDLSLGDGPGGAETTARLVALPDPPHVLVLTTYDTEADILRALEAGAVGYLLKDAPPDQLFAGIRATARGETVLSASVAARLVRRASSPGPVVTEREVEVLELLARGLGNREMARELLVSEATVKSHLSHVYTKLGVDTRAGAVAAAIERRIIRSGG</sequence>
<evidence type="ECO:0000259" key="7">
    <source>
        <dbReference type="PROSITE" id="PS50110"/>
    </source>
</evidence>
<dbReference type="GO" id="GO:0006355">
    <property type="term" value="P:regulation of DNA-templated transcription"/>
    <property type="evidence" value="ECO:0007669"/>
    <property type="project" value="InterPro"/>
</dbReference>
<dbReference type="SUPFAM" id="SSF46894">
    <property type="entry name" value="C-terminal effector domain of the bipartite response regulators"/>
    <property type="match status" value="1"/>
</dbReference>
<evidence type="ECO:0000256" key="1">
    <source>
        <dbReference type="ARBA" id="ARBA00022553"/>
    </source>
</evidence>
<feature type="domain" description="Response regulatory" evidence="7">
    <location>
        <begin position="11"/>
        <end position="128"/>
    </location>
</feature>
<keyword evidence="4" id="KW-0804">Transcription</keyword>
<name>A0A543PPE2_9MICO</name>
<dbReference type="RefSeq" id="WP_141822714.1">
    <property type="nucleotide sequence ID" value="NZ_BAAAQC010000004.1"/>
</dbReference>
<keyword evidence="1 5" id="KW-0597">Phosphoprotein</keyword>
<dbReference type="PROSITE" id="PS50110">
    <property type="entry name" value="RESPONSE_REGULATORY"/>
    <property type="match status" value="1"/>
</dbReference>
<feature type="domain" description="HTH luxR-type" evidence="6">
    <location>
        <begin position="146"/>
        <end position="211"/>
    </location>
</feature>
<dbReference type="AlphaFoldDB" id="A0A543PPE2"/>
<dbReference type="SUPFAM" id="SSF52172">
    <property type="entry name" value="CheY-like"/>
    <property type="match status" value="1"/>
</dbReference>
<comment type="caution">
    <text evidence="8">The sequence shown here is derived from an EMBL/GenBank/DDBJ whole genome shotgun (WGS) entry which is preliminary data.</text>
</comment>
<dbReference type="CDD" id="cd17535">
    <property type="entry name" value="REC_NarL-like"/>
    <property type="match status" value="1"/>
</dbReference>
<proteinExistence type="predicted"/>
<dbReference type="Proteomes" id="UP000320085">
    <property type="component" value="Unassembled WGS sequence"/>
</dbReference>
<evidence type="ECO:0000313" key="8">
    <source>
        <dbReference type="EMBL" id="TQN45946.1"/>
    </source>
</evidence>
<evidence type="ECO:0000256" key="3">
    <source>
        <dbReference type="ARBA" id="ARBA00023125"/>
    </source>
</evidence>
<dbReference type="PROSITE" id="PS50043">
    <property type="entry name" value="HTH_LUXR_2"/>
    <property type="match status" value="1"/>
</dbReference>